<proteinExistence type="predicted"/>
<gene>
    <name evidence="7" type="ORF">OEA41_005945</name>
</gene>
<evidence type="ECO:0000256" key="3">
    <source>
        <dbReference type="ARBA" id="ARBA00022989"/>
    </source>
</evidence>
<dbReference type="PANTHER" id="PTHR15549:SF27">
    <property type="entry name" value="CHITIN-BINDING TYPE-1 DOMAIN-CONTAINING PROTEIN"/>
    <property type="match status" value="1"/>
</dbReference>
<feature type="compositionally biased region" description="Low complexity" evidence="5">
    <location>
        <begin position="391"/>
        <end position="408"/>
    </location>
</feature>
<dbReference type="SUPFAM" id="SSF50965">
    <property type="entry name" value="Galactose oxidase, central domain"/>
    <property type="match status" value="1"/>
</dbReference>
<feature type="region of interest" description="Disordered" evidence="5">
    <location>
        <begin position="391"/>
        <end position="410"/>
    </location>
</feature>
<keyword evidence="4 6" id="KW-0472">Membrane</keyword>
<dbReference type="EMBL" id="JASNWA010000007">
    <property type="protein sequence ID" value="KAK3172621.1"/>
    <property type="molecule type" value="Genomic_DNA"/>
</dbReference>
<dbReference type="InterPro" id="IPR015915">
    <property type="entry name" value="Kelch-typ_b-propeller"/>
</dbReference>
<dbReference type="GO" id="GO:0071944">
    <property type="term" value="C:cell periphery"/>
    <property type="evidence" value="ECO:0007669"/>
    <property type="project" value="UniProtKB-ARBA"/>
</dbReference>
<dbReference type="PANTHER" id="PTHR15549">
    <property type="entry name" value="PAIRED IMMUNOGLOBULIN-LIKE TYPE 2 RECEPTOR"/>
    <property type="match status" value="1"/>
</dbReference>
<keyword evidence="2 6" id="KW-0812">Transmembrane</keyword>
<dbReference type="InterPro" id="IPR011043">
    <property type="entry name" value="Gal_Oxase/kelch_b-propeller"/>
</dbReference>
<evidence type="ECO:0000313" key="8">
    <source>
        <dbReference type="Proteomes" id="UP001276659"/>
    </source>
</evidence>
<dbReference type="GO" id="GO:0016020">
    <property type="term" value="C:membrane"/>
    <property type="evidence" value="ECO:0007669"/>
    <property type="project" value="UniProtKB-SubCell"/>
</dbReference>
<accession>A0AAD9Z703</accession>
<dbReference type="InterPro" id="IPR051694">
    <property type="entry name" value="Immunoregulatory_rcpt-like"/>
</dbReference>
<comment type="caution">
    <text evidence="7">The sequence shown here is derived from an EMBL/GenBank/DDBJ whole genome shotgun (WGS) entry which is preliminary data.</text>
</comment>
<dbReference type="AlphaFoldDB" id="A0AAD9Z703"/>
<sequence>MDMRSCLVHSIHNLIYRSFQKLDKFERCPNLNDPSLWYYPDGDIFYSGFTGDPTHFGVNLETASPISIWTFKPDGVGNGVWSELINYNASQLTAITRVAYGAQAFGLDSAWVLGGYSVGTADQIPGGMVQFDMSIEGFVNRTADVTNGGAQSDGALHYVPSFGPKGLYILMGGYSSVNQSAPLSFSTVAVFDPEQLQWYNQTTTGAPPSPRGAFCTAGINSTNHSYEIFVYAGYGEVINGADSASYDTVSILTLPAFHWVSAPYTPDSTRIGHSCNAVGGSQILTIGGIDPYIQEADGTTHDQFNSSDPHTQGLAIFDMTKLAWFDQYTAGAPPYEQSSAVKQVYADPNQSANPVAGVDALLQVTHFTNGSCAPRFLFLWQVAHKIQVTEPSAVATSPTRPTSSSAPSHQNTGAIAGGVVGGVVVLALIAGLLFLLLRRLRRRRSDTSVEKKSDQEATHELYHDVERWKRDTAELHGSEVGELEGGNRNNAEPVEM</sequence>
<dbReference type="Gene3D" id="2.120.10.80">
    <property type="entry name" value="Kelch-type beta propeller"/>
    <property type="match status" value="1"/>
</dbReference>
<dbReference type="Proteomes" id="UP001276659">
    <property type="component" value="Unassembled WGS sequence"/>
</dbReference>
<dbReference type="Gene3D" id="1.20.5.510">
    <property type="entry name" value="Single helix bin"/>
    <property type="match status" value="1"/>
</dbReference>
<evidence type="ECO:0000256" key="2">
    <source>
        <dbReference type="ARBA" id="ARBA00022692"/>
    </source>
</evidence>
<name>A0AAD9Z703_9LECA</name>
<protein>
    <recommendedName>
        <fullName evidence="9">Kelch repeat protein</fullName>
    </recommendedName>
</protein>
<keyword evidence="3 6" id="KW-1133">Transmembrane helix</keyword>
<organism evidence="7 8">
    <name type="scientific">Lepraria neglecta</name>
    <dbReference type="NCBI Taxonomy" id="209136"/>
    <lineage>
        <taxon>Eukaryota</taxon>
        <taxon>Fungi</taxon>
        <taxon>Dikarya</taxon>
        <taxon>Ascomycota</taxon>
        <taxon>Pezizomycotina</taxon>
        <taxon>Lecanoromycetes</taxon>
        <taxon>OSLEUM clade</taxon>
        <taxon>Lecanoromycetidae</taxon>
        <taxon>Lecanorales</taxon>
        <taxon>Lecanorineae</taxon>
        <taxon>Stereocaulaceae</taxon>
        <taxon>Lepraria</taxon>
    </lineage>
</organism>
<feature type="transmembrane region" description="Helical" evidence="6">
    <location>
        <begin position="414"/>
        <end position="437"/>
    </location>
</feature>
<evidence type="ECO:0008006" key="9">
    <source>
        <dbReference type="Google" id="ProtNLM"/>
    </source>
</evidence>
<evidence type="ECO:0000313" key="7">
    <source>
        <dbReference type="EMBL" id="KAK3172621.1"/>
    </source>
</evidence>
<reference evidence="7" key="1">
    <citation type="submission" date="2022-11" db="EMBL/GenBank/DDBJ databases">
        <title>Chromosomal genome sequence assembly and mating type (MAT) locus characterization of the leprose asexual lichenized fungus Lepraria neglecta (Nyl.) Erichsen.</title>
        <authorList>
            <person name="Allen J.L."/>
            <person name="Pfeffer B."/>
        </authorList>
    </citation>
    <scope>NUCLEOTIDE SEQUENCE</scope>
    <source>
        <strain evidence="7">Allen 5258</strain>
    </source>
</reference>
<evidence type="ECO:0000256" key="4">
    <source>
        <dbReference type="ARBA" id="ARBA00023136"/>
    </source>
</evidence>
<evidence type="ECO:0000256" key="5">
    <source>
        <dbReference type="SAM" id="MobiDB-lite"/>
    </source>
</evidence>
<keyword evidence="8" id="KW-1185">Reference proteome</keyword>
<feature type="region of interest" description="Disordered" evidence="5">
    <location>
        <begin position="473"/>
        <end position="496"/>
    </location>
</feature>
<evidence type="ECO:0000256" key="1">
    <source>
        <dbReference type="ARBA" id="ARBA00004167"/>
    </source>
</evidence>
<evidence type="ECO:0000256" key="6">
    <source>
        <dbReference type="SAM" id="Phobius"/>
    </source>
</evidence>
<comment type="subcellular location">
    <subcellularLocation>
        <location evidence="1">Membrane</location>
        <topology evidence="1">Single-pass membrane protein</topology>
    </subcellularLocation>
</comment>